<reference evidence="1" key="2">
    <citation type="submission" date="2020-09" db="EMBL/GenBank/DDBJ databases">
        <authorList>
            <person name="Sun Q."/>
            <person name="Sedlacek I."/>
        </authorList>
    </citation>
    <scope>NUCLEOTIDE SEQUENCE</scope>
    <source>
        <strain evidence="1">CCM 7905</strain>
    </source>
</reference>
<dbReference type="Proteomes" id="UP000654257">
    <property type="component" value="Unassembled WGS sequence"/>
</dbReference>
<keyword evidence="2" id="KW-1185">Reference proteome</keyword>
<sequence length="187" mass="19441">MADKKPRILQNNKDMAWSLIPLLLACLVIAAVAGQCSLRVGGPSQGEVPRVDLGASLQADAAALPFPVRQPQIPESWIPNSASRPTVTGDKVASMVGFITDKGNFLGLTQSDATEDQLVEFVAKGSRTATGSENLGGTNWVVYGGDGVESIWVADFGRTHAVVTGSGTSDEFVTLATAVSSARPLAS</sequence>
<proteinExistence type="predicted"/>
<evidence type="ECO:0008006" key="3">
    <source>
        <dbReference type="Google" id="ProtNLM"/>
    </source>
</evidence>
<name>A0A917LE55_9NOCA</name>
<dbReference type="InterPro" id="IPR025339">
    <property type="entry name" value="DUF4245"/>
</dbReference>
<dbReference type="RefSeq" id="WP_188545790.1">
    <property type="nucleotide sequence ID" value="NZ_BMCU01000003.1"/>
</dbReference>
<gene>
    <name evidence="1" type="ORF">GCM10007304_31650</name>
</gene>
<evidence type="ECO:0000313" key="1">
    <source>
        <dbReference type="EMBL" id="GGG15248.1"/>
    </source>
</evidence>
<accession>A0A917LE55</accession>
<reference evidence="1" key="1">
    <citation type="journal article" date="2014" name="Int. J. Syst. Evol. Microbiol.">
        <title>Complete genome sequence of Corynebacterium casei LMG S-19264T (=DSM 44701T), isolated from a smear-ripened cheese.</title>
        <authorList>
            <consortium name="US DOE Joint Genome Institute (JGI-PGF)"/>
            <person name="Walter F."/>
            <person name="Albersmeier A."/>
            <person name="Kalinowski J."/>
            <person name="Ruckert C."/>
        </authorList>
    </citation>
    <scope>NUCLEOTIDE SEQUENCE</scope>
    <source>
        <strain evidence="1">CCM 7905</strain>
    </source>
</reference>
<dbReference type="PROSITE" id="PS51257">
    <property type="entry name" value="PROKAR_LIPOPROTEIN"/>
    <property type="match status" value="1"/>
</dbReference>
<protein>
    <recommendedName>
        <fullName evidence="3">DUF4245 domain-containing protein</fullName>
    </recommendedName>
</protein>
<organism evidence="1 2">
    <name type="scientific">Rhodococcoides trifolii</name>
    <dbReference type="NCBI Taxonomy" id="908250"/>
    <lineage>
        <taxon>Bacteria</taxon>
        <taxon>Bacillati</taxon>
        <taxon>Actinomycetota</taxon>
        <taxon>Actinomycetes</taxon>
        <taxon>Mycobacteriales</taxon>
        <taxon>Nocardiaceae</taxon>
        <taxon>Rhodococcoides</taxon>
    </lineage>
</organism>
<dbReference type="EMBL" id="BMCU01000003">
    <property type="protein sequence ID" value="GGG15248.1"/>
    <property type="molecule type" value="Genomic_DNA"/>
</dbReference>
<dbReference type="Pfam" id="PF14030">
    <property type="entry name" value="DUF4245"/>
    <property type="match status" value="1"/>
</dbReference>
<evidence type="ECO:0000313" key="2">
    <source>
        <dbReference type="Proteomes" id="UP000654257"/>
    </source>
</evidence>
<dbReference type="AlphaFoldDB" id="A0A917LE55"/>
<comment type="caution">
    <text evidence="1">The sequence shown here is derived from an EMBL/GenBank/DDBJ whole genome shotgun (WGS) entry which is preliminary data.</text>
</comment>